<dbReference type="RefSeq" id="WP_013841358.1">
    <property type="nucleotide sequence ID" value="NC_015589.1"/>
</dbReference>
<dbReference type="InterPro" id="IPR049254">
    <property type="entry name" value="Phage_tail_terminator"/>
</dbReference>
<evidence type="ECO:0000313" key="1">
    <source>
        <dbReference type="EMBL" id="AEG59587.1"/>
    </source>
</evidence>
<dbReference type="KEGG" id="dru:Desru_1313"/>
<gene>
    <name evidence="1" type="ordered locus">Desru_1313</name>
</gene>
<dbReference type="Pfam" id="PF20765">
    <property type="entry name" value="Phage_tail_terminator_8"/>
    <property type="match status" value="1"/>
</dbReference>
<reference evidence="2" key="1">
    <citation type="submission" date="2011-05" db="EMBL/GenBank/DDBJ databases">
        <title>Complete sequence of Desulfotomaculum ruminis DSM 2154.</title>
        <authorList>
            <person name="Lucas S."/>
            <person name="Copeland A."/>
            <person name="Lapidus A."/>
            <person name="Cheng J.-F."/>
            <person name="Goodwin L."/>
            <person name="Pitluck S."/>
            <person name="Lu M."/>
            <person name="Detter J.C."/>
            <person name="Han C."/>
            <person name="Tapia R."/>
            <person name="Land M."/>
            <person name="Hauser L."/>
            <person name="Kyrpides N."/>
            <person name="Ivanova N."/>
            <person name="Mikhailova N."/>
            <person name="Pagani I."/>
            <person name="Stams A.J.M."/>
            <person name="Plugge C.M."/>
            <person name="Muyzer G."/>
            <person name="Kuever J."/>
            <person name="Parshina S.N."/>
            <person name="Ivanova A.E."/>
            <person name="Nazina T.N."/>
            <person name="Brambilla E."/>
            <person name="Spring S."/>
            <person name="Klenk H.-P."/>
            <person name="Woyke T."/>
        </authorList>
    </citation>
    <scope>NUCLEOTIDE SEQUENCE [LARGE SCALE GENOMIC DNA]</scope>
    <source>
        <strain evidence="2">ATCC 23193 / DSM 2154 / NCIB 8452 / DL</strain>
    </source>
</reference>
<dbReference type="EMBL" id="CP002780">
    <property type="protein sequence ID" value="AEG59587.1"/>
    <property type="molecule type" value="Genomic_DNA"/>
</dbReference>
<proteinExistence type="predicted"/>
<reference evidence="1 2" key="2">
    <citation type="journal article" date="2012" name="Stand. Genomic Sci.">
        <title>Complete genome sequence of the sulfate-reducing firmicute Desulfotomaculum ruminis type strain (DL(T)).</title>
        <authorList>
            <person name="Spring S."/>
            <person name="Visser M."/>
            <person name="Lu M."/>
            <person name="Copeland A."/>
            <person name="Lapidus A."/>
            <person name="Lucas S."/>
            <person name="Cheng J.F."/>
            <person name="Han C."/>
            <person name="Tapia R."/>
            <person name="Goodwin L.A."/>
            <person name="Pitluck S."/>
            <person name="Ivanova N."/>
            <person name="Land M."/>
            <person name="Hauser L."/>
            <person name="Larimer F."/>
            <person name="Rohde M."/>
            <person name="Goker M."/>
            <person name="Detter J.C."/>
            <person name="Kyrpides N.C."/>
            <person name="Woyke T."/>
            <person name="Schaap P.J."/>
            <person name="Plugge C.M."/>
            <person name="Muyzer G."/>
            <person name="Kuever J."/>
            <person name="Pereira I.A."/>
            <person name="Parshina S.N."/>
            <person name="Bernier-Latmani R."/>
            <person name="Stams A.J."/>
            <person name="Klenk H.P."/>
        </authorList>
    </citation>
    <scope>NUCLEOTIDE SEQUENCE [LARGE SCALE GENOMIC DNA]</scope>
    <source>
        <strain evidence="2">ATCC 23193 / DSM 2154 / NCIB 8452 / DL</strain>
    </source>
</reference>
<sequence length="141" mass="15976">MLNKIVDAIGFKLGQAFGDEFTIYSDTEEQGVTAPCFFIAVLSPSQQPVIGRRYFKKHPFDIHYYPQGPDKQREINDVADSLKEVLAYITTDGHLLAGTKMHHQVLDGILHFYVEYNLFVLKQMEPDETMGELTIHGTVKG</sequence>
<organism evidence="1 2">
    <name type="scientific">Desulforamulus ruminis (strain ATCC 23193 / DSM 2154 / NCIMB 8452 / DL)</name>
    <name type="common">Desulfotomaculum ruminis</name>
    <dbReference type="NCBI Taxonomy" id="696281"/>
    <lineage>
        <taxon>Bacteria</taxon>
        <taxon>Bacillati</taxon>
        <taxon>Bacillota</taxon>
        <taxon>Clostridia</taxon>
        <taxon>Eubacteriales</taxon>
        <taxon>Peptococcaceae</taxon>
        <taxon>Desulforamulus</taxon>
    </lineage>
</organism>
<dbReference type="OrthoDB" id="2063617at2"/>
<protein>
    <submittedName>
        <fullName evidence="1">Phage protein</fullName>
    </submittedName>
</protein>
<name>F6DPL0_DESRL</name>
<dbReference type="HOGENOM" id="CLU_136731_0_0_9"/>
<accession>F6DPL0</accession>
<dbReference type="Proteomes" id="UP000009234">
    <property type="component" value="Chromosome"/>
</dbReference>
<dbReference type="STRING" id="696281.Desru_1313"/>
<keyword evidence="2" id="KW-1185">Reference proteome</keyword>
<dbReference type="AlphaFoldDB" id="F6DPL0"/>
<evidence type="ECO:0000313" key="2">
    <source>
        <dbReference type="Proteomes" id="UP000009234"/>
    </source>
</evidence>
<dbReference type="eggNOG" id="ENOG5032YNZ">
    <property type="taxonomic scope" value="Bacteria"/>
</dbReference>